<dbReference type="RefSeq" id="WP_008519208.1">
    <property type="nucleotide sequence ID" value="NZ_ACJM01000028.1"/>
</dbReference>
<comment type="function">
    <text evidence="9">Catalyzes the condensation reaction of fatty acid synthesis by the addition to an acyl acceptor of two carbons from malonyl-ACP. Catalyzes the first condensation reaction which initiates fatty acid synthesis and may therefore play a role in governing the total rate of fatty acid production. Possesses both acetoacetyl-ACP synthase and acetyl transacylase activities. Its substrate specificity determines the biosynthesis of branched-chain and/or straight-chain of fatty acids.</text>
</comment>
<keyword evidence="3 9" id="KW-0444">Lipid biosynthesis</keyword>
<evidence type="ECO:0000256" key="5">
    <source>
        <dbReference type="ARBA" id="ARBA00022832"/>
    </source>
</evidence>
<dbReference type="GO" id="GO:0033818">
    <property type="term" value="F:beta-ketoacyl-acyl-carrier-protein synthase III activity"/>
    <property type="evidence" value="ECO:0007669"/>
    <property type="project" value="UniProtKB-UniRule"/>
</dbReference>
<keyword evidence="7 9" id="KW-0275">Fatty acid biosynthesis</keyword>
<dbReference type="GO" id="GO:0005737">
    <property type="term" value="C:cytoplasm"/>
    <property type="evidence" value="ECO:0007669"/>
    <property type="project" value="UniProtKB-SubCell"/>
</dbReference>
<comment type="domain">
    <text evidence="9">The last Arg residue of the ACP-binding site is essential for the weak association between ACP/AcpP and FabH.</text>
</comment>
<keyword evidence="6 9" id="KW-0443">Lipid metabolism</keyword>
<dbReference type="STRING" id="555088.DealDRAFT_3112"/>
<dbReference type="GO" id="GO:0006633">
    <property type="term" value="P:fatty acid biosynthetic process"/>
    <property type="evidence" value="ECO:0007669"/>
    <property type="project" value="UniProtKB-UniRule"/>
</dbReference>
<keyword evidence="13" id="KW-1185">Reference proteome</keyword>
<reference evidence="12 13" key="1">
    <citation type="submission" date="2009-02" db="EMBL/GenBank/DDBJ databases">
        <title>Sequencing of the draft genome and assembly of Dethiobacter alkaliphilus AHT 1.</title>
        <authorList>
            <consortium name="US DOE Joint Genome Institute (JGI-PGF)"/>
            <person name="Lucas S."/>
            <person name="Copeland A."/>
            <person name="Lapidus A."/>
            <person name="Glavina del Rio T."/>
            <person name="Dalin E."/>
            <person name="Tice H."/>
            <person name="Bruce D."/>
            <person name="Goodwin L."/>
            <person name="Pitluck S."/>
            <person name="Larimer F."/>
            <person name="Land M.L."/>
            <person name="Hauser L."/>
            <person name="Muyzer G."/>
        </authorList>
    </citation>
    <scope>NUCLEOTIDE SEQUENCE [LARGE SCALE GENOMIC DNA]</scope>
    <source>
        <strain evidence="12 13">AHT 1</strain>
    </source>
</reference>
<proteinExistence type="inferred from homology"/>
<evidence type="ECO:0000259" key="10">
    <source>
        <dbReference type="Pfam" id="PF08541"/>
    </source>
</evidence>
<dbReference type="SUPFAM" id="SSF53901">
    <property type="entry name" value="Thiolase-like"/>
    <property type="match status" value="1"/>
</dbReference>
<dbReference type="NCBIfam" id="TIGR00747">
    <property type="entry name" value="fabH"/>
    <property type="match status" value="1"/>
</dbReference>
<dbReference type="InterPro" id="IPR016039">
    <property type="entry name" value="Thiolase-like"/>
</dbReference>
<sequence>MKNATITGWGKCMPPAVLTNDDISTFLDTNDEWIVTRTGMKERRISHVPISELAHVASVRALAAAGVDASDVDLIIFGSCTPDEIVPNSASLVQRLLGIEKAAAFDINTACTSGMYALSLASSLIRTGTARTALVIGAEVISNVQDWTDRNVAVLFGDGAAAFVLQETEEEEGVLADKLGCLAESRDILRAHGMGTRYIDGQTILGTVWWNFQGQEIFKKAVLGMCEASAQALEKAGLSTDQIDLVVPHQANLRIIDAVAKRFGVPAEKVFINIHKYGNMSSATTPVALVEAIEEGYVKPGMNILLPAFGAGLTYSAHIIRWGERVEPVGSAEIELPPCEKTGLELVREMMQRPRAGGPF</sequence>
<comment type="catalytic activity">
    <reaction evidence="9">
        <text>malonyl-[ACP] + acetyl-CoA + H(+) = 3-oxobutanoyl-[ACP] + CO2 + CoA</text>
        <dbReference type="Rhea" id="RHEA:12080"/>
        <dbReference type="Rhea" id="RHEA-COMP:9623"/>
        <dbReference type="Rhea" id="RHEA-COMP:9625"/>
        <dbReference type="ChEBI" id="CHEBI:15378"/>
        <dbReference type="ChEBI" id="CHEBI:16526"/>
        <dbReference type="ChEBI" id="CHEBI:57287"/>
        <dbReference type="ChEBI" id="CHEBI:57288"/>
        <dbReference type="ChEBI" id="CHEBI:78449"/>
        <dbReference type="ChEBI" id="CHEBI:78450"/>
        <dbReference type="EC" id="2.3.1.180"/>
    </reaction>
</comment>
<feature type="domain" description="Beta-ketoacyl-[acyl-carrier-protein] synthase III C-terminal" evidence="10">
    <location>
        <begin position="233"/>
        <end position="322"/>
    </location>
</feature>
<keyword evidence="2 9" id="KW-0963">Cytoplasm</keyword>
<evidence type="ECO:0000256" key="7">
    <source>
        <dbReference type="ARBA" id="ARBA00023160"/>
    </source>
</evidence>
<evidence type="ECO:0000256" key="4">
    <source>
        <dbReference type="ARBA" id="ARBA00022679"/>
    </source>
</evidence>
<dbReference type="eggNOG" id="COG0332">
    <property type="taxonomic scope" value="Bacteria"/>
</dbReference>
<feature type="region of interest" description="ACP-binding" evidence="9">
    <location>
        <begin position="250"/>
        <end position="254"/>
    </location>
</feature>
<evidence type="ECO:0000313" key="13">
    <source>
        <dbReference type="Proteomes" id="UP000006443"/>
    </source>
</evidence>
<evidence type="ECO:0000259" key="11">
    <source>
        <dbReference type="Pfam" id="PF08545"/>
    </source>
</evidence>
<dbReference type="PANTHER" id="PTHR43091:SF2">
    <property type="entry name" value="BETA-KETOACYL-[ACYL-CARRIER-PROTEIN] SYNTHASE III 2"/>
    <property type="match status" value="1"/>
</dbReference>
<dbReference type="OrthoDB" id="9815506at2"/>
<dbReference type="NCBIfam" id="NF006829">
    <property type="entry name" value="PRK09352.1"/>
    <property type="match status" value="1"/>
</dbReference>
<comment type="similarity">
    <text evidence="1 9">Belongs to the thiolase-like superfamily. FabH family.</text>
</comment>
<evidence type="ECO:0000256" key="3">
    <source>
        <dbReference type="ARBA" id="ARBA00022516"/>
    </source>
</evidence>
<keyword evidence="5 9" id="KW-0276">Fatty acid metabolism</keyword>
<evidence type="ECO:0000256" key="1">
    <source>
        <dbReference type="ARBA" id="ARBA00008642"/>
    </source>
</evidence>
<keyword evidence="4 9" id="KW-0808">Transferase</keyword>
<organism evidence="12 13">
    <name type="scientific">Dethiobacter alkaliphilus AHT 1</name>
    <dbReference type="NCBI Taxonomy" id="555088"/>
    <lineage>
        <taxon>Bacteria</taxon>
        <taxon>Bacillati</taxon>
        <taxon>Bacillota</taxon>
        <taxon>Dethiobacteria</taxon>
        <taxon>Dethiobacterales</taxon>
        <taxon>Dethiobacteraceae</taxon>
        <taxon>Dethiobacter</taxon>
    </lineage>
</organism>
<feature type="domain" description="Beta-ketoacyl-[acyl-carrier-protein] synthase III N-terminal" evidence="11">
    <location>
        <begin position="105"/>
        <end position="179"/>
    </location>
</feature>
<dbReference type="UniPathway" id="UPA00094"/>
<evidence type="ECO:0000256" key="2">
    <source>
        <dbReference type="ARBA" id="ARBA00022490"/>
    </source>
</evidence>
<evidence type="ECO:0000313" key="12">
    <source>
        <dbReference type="EMBL" id="EEG76035.1"/>
    </source>
</evidence>
<dbReference type="EMBL" id="ACJM01000028">
    <property type="protein sequence ID" value="EEG76035.1"/>
    <property type="molecule type" value="Genomic_DNA"/>
</dbReference>
<dbReference type="GO" id="GO:0004315">
    <property type="term" value="F:3-oxoacyl-[acyl-carrier-protein] synthase activity"/>
    <property type="evidence" value="ECO:0007669"/>
    <property type="project" value="InterPro"/>
</dbReference>
<dbReference type="EC" id="2.3.1.180" evidence="9"/>
<accession>C0GKV3</accession>
<dbReference type="HAMAP" id="MF_01815">
    <property type="entry name" value="FabH"/>
    <property type="match status" value="1"/>
</dbReference>
<dbReference type="PANTHER" id="PTHR43091">
    <property type="entry name" value="3-OXOACYL-[ACYL-CARRIER-PROTEIN] SYNTHASE"/>
    <property type="match status" value="1"/>
</dbReference>
<dbReference type="CDD" id="cd00830">
    <property type="entry name" value="KAS_III"/>
    <property type="match status" value="1"/>
</dbReference>
<protein>
    <recommendedName>
        <fullName evidence="9">Beta-ketoacyl-[acyl-carrier-protein] synthase III</fullName>
        <shortName evidence="9">Beta-ketoacyl-ACP synthase III</shortName>
        <shortName evidence="9">KAS III</shortName>
        <ecNumber evidence="9">2.3.1.180</ecNumber>
    </recommendedName>
    <alternativeName>
        <fullName evidence="9">3-oxoacyl-[acyl-carrier-protein] synthase 3</fullName>
    </alternativeName>
    <alternativeName>
        <fullName evidence="9">3-oxoacyl-[acyl-carrier-protein] synthase III</fullName>
    </alternativeName>
</protein>
<feature type="active site" evidence="9">
    <location>
        <position position="249"/>
    </location>
</feature>
<comment type="subunit">
    <text evidence="9">Homodimer.</text>
</comment>
<dbReference type="Gene3D" id="3.40.47.10">
    <property type="match status" value="1"/>
</dbReference>
<dbReference type="InterPro" id="IPR013747">
    <property type="entry name" value="ACP_syn_III_C"/>
</dbReference>
<feature type="active site" evidence="9">
    <location>
        <position position="111"/>
    </location>
</feature>
<dbReference type="Pfam" id="PF08545">
    <property type="entry name" value="ACP_syn_III"/>
    <property type="match status" value="1"/>
</dbReference>
<name>C0GKV3_DETAL</name>
<dbReference type="InterPro" id="IPR013751">
    <property type="entry name" value="ACP_syn_III_N"/>
</dbReference>
<gene>
    <name evidence="9" type="primary">fabH</name>
    <name evidence="12" type="ORF">DealDRAFT_3112</name>
</gene>
<feature type="active site" evidence="9">
    <location>
        <position position="279"/>
    </location>
</feature>
<evidence type="ECO:0000256" key="6">
    <source>
        <dbReference type="ARBA" id="ARBA00023098"/>
    </source>
</evidence>
<comment type="pathway">
    <text evidence="9">Lipid metabolism; fatty acid biosynthesis.</text>
</comment>
<evidence type="ECO:0000256" key="9">
    <source>
        <dbReference type="HAMAP-Rule" id="MF_01815"/>
    </source>
</evidence>
<keyword evidence="8 9" id="KW-0012">Acyltransferase</keyword>
<comment type="caution">
    <text evidence="12">The sequence shown here is derived from an EMBL/GenBank/DDBJ whole genome shotgun (WGS) entry which is preliminary data.</text>
</comment>
<keyword evidence="9" id="KW-0511">Multifunctional enzyme</keyword>
<dbReference type="Proteomes" id="UP000006443">
    <property type="component" value="Unassembled WGS sequence"/>
</dbReference>
<dbReference type="Pfam" id="PF08541">
    <property type="entry name" value="ACP_syn_III_C"/>
    <property type="match status" value="1"/>
</dbReference>
<dbReference type="InterPro" id="IPR004655">
    <property type="entry name" value="FabH"/>
</dbReference>
<evidence type="ECO:0000256" key="8">
    <source>
        <dbReference type="ARBA" id="ARBA00023315"/>
    </source>
</evidence>
<dbReference type="AlphaFoldDB" id="C0GKV3"/>
<comment type="subcellular location">
    <subcellularLocation>
        <location evidence="9">Cytoplasm</location>
    </subcellularLocation>
</comment>